<accession>A0A1R3J6D1</accession>
<reference evidence="3" key="1">
    <citation type="submission" date="2013-09" db="EMBL/GenBank/DDBJ databases">
        <title>Corchorus olitorius genome sequencing.</title>
        <authorList>
            <person name="Alam M."/>
            <person name="Haque M.S."/>
            <person name="Islam M.S."/>
            <person name="Emdad E.M."/>
            <person name="Islam M.M."/>
            <person name="Ahmed B."/>
            <person name="Halim A."/>
            <person name="Hossen Q.M.M."/>
            <person name="Hossain M.Z."/>
            <person name="Ahmed R."/>
            <person name="Khan M.M."/>
            <person name="Islam R."/>
            <person name="Rashid M.M."/>
            <person name="Khan S.A."/>
            <person name="Rahman M.S."/>
            <person name="Alam M."/>
            <person name="Yahiya A.S."/>
            <person name="Khan M.S."/>
            <person name="Azam M.S."/>
            <person name="Haque T."/>
            <person name="Lashkar M.Z.H."/>
            <person name="Akhand A.I."/>
            <person name="Morshed G."/>
            <person name="Roy S."/>
            <person name="Uddin K.S."/>
            <person name="Rabeya T."/>
            <person name="Hossain A.S."/>
            <person name="Chowdhury A."/>
            <person name="Snigdha A.R."/>
            <person name="Mortoza M.S."/>
            <person name="Matin S.A."/>
            <person name="Hoque S.M.E."/>
            <person name="Islam M.K."/>
            <person name="Roy D.K."/>
            <person name="Haider R."/>
            <person name="Moosa M.M."/>
            <person name="Elias S.M."/>
            <person name="Hasan A.M."/>
            <person name="Jahan S."/>
            <person name="Shafiuddin M."/>
            <person name="Mahmood N."/>
            <person name="Shommy N.S."/>
        </authorList>
    </citation>
    <scope>NUCLEOTIDE SEQUENCE [LARGE SCALE GENOMIC DNA]</scope>
    <source>
        <strain evidence="3">cv. O-4</strain>
    </source>
</reference>
<keyword evidence="1" id="KW-0472">Membrane</keyword>
<feature type="transmembrane region" description="Helical" evidence="1">
    <location>
        <begin position="99"/>
        <end position="120"/>
    </location>
</feature>
<dbReference type="AlphaFoldDB" id="A0A1R3J6D1"/>
<protein>
    <submittedName>
        <fullName evidence="2">Uncharacterized protein</fullName>
    </submittedName>
</protein>
<comment type="caution">
    <text evidence="2">The sequence shown here is derived from an EMBL/GenBank/DDBJ whole genome shotgun (WGS) entry which is preliminary data.</text>
</comment>
<keyword evidence="3" id="KW-1185">Reference proteome</keyword>
<evidence type="ECO:0000313" key="3">
    <source>
        <dbReference type="Proteomes" id="UP000187203"/>
    </source>
</evidence>
<proteinExistence type="predicted"/>
<keyword evidence="1" id="KW-1133">Transmembrane helix</keyword>
<dbReference type="Proteomes" id="UP000187203">
    <property type="component" value="Unassembled WGS sequence"/>
</dbReference>
<feature type="transmembrane region" description="Helical" evidence="1">
    <location>
        <begin position="70"/>
        <end position="87"/>
    </location>
</feature>
<organism evidence="2 3">
    <name type="scientific">Corchorus olitorius</name>
    <dbReference type="NCBI Taxonomy" id="93759"/>
    <lineage>
        <taxon>Eukaryota</taxon>
        <taxon>Viridiplantae</taxon>
        <taxon>Streptophyta</taxon>
        <taxon>Embryophyta</taxon>
        <taxon>Tracheophyta</taxon>
        <taxon>Spermatophyta</taxon>
        <taxon>Magnoliopsida</taxon>
        <taxon>eudicotyledons</taxon>
        <taxon>Gunneridae</taxon>
        <taxon>Pentapetalae</taxon>
        <taxon>rosids</taxon>
        <taxon>malvids</taxon>
        <taxon>Malvales</taxon>
        <taxon>Malvaceae</taxon>
        <taxon>Grewioideae</taxon>
        <taxon>Apeibeae</taxon>
        <taxon>Corchorus</taxon>
    </lineage>
</organism>
<evidence type="ECO:0000256" key="1">
    <source>
        <dbReference type="SAM" id="Phobius"/>
    </source>
</evidence>
<evidence type="ECO:0000313" key="2">
    <source>
        <dbReference type="EMBL" id="OMO90367.1"/>
    </source>
</evidence>
<gene>
    <name evidence="2" type="ORF">COLO4_19210</name>
</gene>
<feature type="transmembrane region" description="Helical" evidence="1">
    <location>
        <begin position="126"/>
        <end position="147"/>
    </location>
</feature>
<keyword evidence="1" id="KW-0812">Transmembrane</keyword>
<feature type="transmembrane region" description="Helical" evidence="1">
    <location>
        <begin position="20"/>
        <end position="42"/>
    </location>
</feature>
<name>A0A1R3J6D1_9ROSI</name>
<dbReference type="EMBL" id="AWUE01016560">
    <property type="protein sequence ID" value="OMO90367.1"/>
    <property type="molecule type" value="Genomic_DNA"/>
</dbReference>
<sequence>MNMNTNTESSSKKNRSDDSLYERMFVSVVTFLLSVMLCKLWYDHREELLQWLIIHDEEYRAQMKQKMNEVWQILLFLSTSILLKGYYRPYEKRKGSARLQYNYFLNVGFAIGTGVSFIIISDAIYMEGYIGLVARTILLLVLLWYFVEIRMLQKWCELMHGGFIQEGEILNLRHNINDREFHLNGRYKAIDIHLNGSGGVICVDENNNQIVDIPRASAVRAMIEEGSGDEYL</sequence>